<proteinExistence type="predicted"/>
<dbReference type="SUPFAM" id="SSF50475">
    <property type="entry name" value="FMN-binding split barrel"/>
    <property type="match status" value="1"/>
</dbReference>
<keyword evidence="3" id="KW-1185">Reference proteome</keyword>
<evidence type="ECO:0000313" key="3">
    <source>
        <dbReference type="Proteomes" id="UP000240509"/>
    </source>
</evidence>
<dbReference type="Gene3D" id="2.30.110.10">
    <property type="entry name" value="Electron Transport, Fmn-binding Protein, Chain A"/>
    <property type="match status" value="1"/>
</dbReference>
<dbReference type="AlphaFoldDB" id="A0A2T4U3E0"/>
<sequence length="149" mass="16797">MKIIRDVGEGIDLERVLAKPLVAHLATVEKDLPRDSPVWFLWENEKLWIIGTAADSFPGRILNNPNCAVGIADFHSATGQFIHIGFRGRAEVKQFDQSLAEKLIARYLGPNAETWDLRFQHLDDSNVLLCFTPETVVVRDQSYRLPSAP</sequence>
<dbReference type="Pfam" id="PF01243">
    <property type="entry name" value="PNPOx_N"/>
    <property type="match status" value="1"/>
</dbReference>
<dbReference type="Proteomes" id="UP000240509">
    <property type="component" value="Unassembled WGS sequence"/>
</dbReference>
<accession>A0A2T4U3E0</accession>
<feature type="domain" description="Pyridoxamine 5'-phosphate oxidase N-terminal" evidence="1">
    <location>
        <begin position="14"/>
        <end position="136"/>
    </location>
</feature>
<organism evidence="2 3">
    <name type="scientific">Alkalicoccus saliphilus</name>
    <dbReference type="NCBI Taxonomy" id="200989"/>
    <lineage>
        <taxon>Bacteria</taxon>
        <taxon>Bacillati</taxon>
        <taxon>Bacillota</taxon>
        <taxon>Bacilli</taxon>
        <taxon>Bacillales</taxon>
        <taxon>Bacillaceae</taxon>
        <taxon>Alkalicoccus</taxon>
    </lineage>
</organism>
<gene>
    <name evidence="2" type="ORF">C6Y45_14125</name>
</gene>
<dbReference type="InterPro" id="IPR012349">
    <property type="entry name" value="Split_barrel_FMN-bd"/>
</dbReference>
<evidence type="ECO:0000259" key="1">
    <source>
        <dbReference type="Pfam" id="PF01243"/>
    </source>
</evidence>
<comment type="caution">
    <text evidence="2">The sequence shown here is derived from an EMBL/GenBank/DDBJ whole genome shotgun (WGS) entry which is preliminary data.</text>
</comment>
<dbReference type="EMBL" id="PZJJ01000030">
    <property type="protein sequence ID" value="PTL37875.1"/>
    <property type="molecule type" value="Genomic_DNA"/>
</dbReference>
<protein>
    <submittedName>
        <fullName evidence="2">Pyridoxamine 5-phosphate oxidase</fullName>
    </submittedName>
</protein>
<evidence type="ECO:0000313" key="2">
    <source>
        <dbReference type="EMBL" id="PTL37875.1"/>
    </source>
</evidence>
<dbReference type="InterPro" id="IPR011576">
    <property type="entry name" value="Pyridox_Oxase_N"/>
</dbReference>
<reference evidence="2 3" key="1">
    <citation type="submission" date="2018-03" db="EMBL/GenBank/DDBJ databases">
        <title>Alkalicoccus saliphilus sp. nov., isolated from a mineral pool.</title>
        <authorList>
            <person name="Zhao B."/>
        </authorList>
    </citation>
    <scope>NUCLEOTIDE SEQUENCE [LARGE SCALE GENOMIC DNA]</scope>
    <source>
        <strain evidence="2 3">6AG</strain>
    </source>
</reference>
<dbReference type="OrthoDB" id="2664130at2"/>
<name>A0A2T4U3E0_9BACI</name>
<dbReference type="RefSeq" id="WP_107585879.1">
    <property type="nucleotide sequence ID" value="NZ_PZJJ01000030.1"/>
</dbReference>